<dbReference type="OrthoDB" id="5739292at2"/>
<evidence type="ECO:0000313" key="3">
    <source>
        <dbReference type="Proteomes" id="UP000307999"/>
    </source>
</evidence>
<reference evidence="2 3" key="1">
    <citation type="submission" date="2019-04" db="EMBL/GenBank/DDBJ databases">
        <title>Thalassotalea guangxiensis sp. nov., isolated from sediment of the coastal wetland.</title>
        <authorList>
            <person name="Zheng S."/>
            <person name="Zhang D."/>
        </authorList>
    </citation>
    <scope>NUCLEOTIDE SEQUENCE [LARGE SCALE GENOMIC DNA]</scope>
    <source>
        <strain evidence="2 3">ZS-4</strain>
    </source>
</reference>
<dbReference type="Pfam" id="PF06062">
    <property type="entry name" value="UPF0231"/>
    <property type="match status" value="1"/>
</dbReference>
<dbReference type="Proteomes" id="UP000307999">
    <property type="component" value="Unassembled WGS sequence"/>
</dbReference>
<name>A0A4U1B8R4_9GAMM</name>
<accession>A0A4U1B8R4</accession>
<protein>
    <submittedName>
        <fullName evidence="2">UPF0231 family protein</fullName>
    </submittedName>
</protein>
<dbReference type="RefSeq" id="WP_136734430.1">
    <property type="nucleotide sequence ID" value="NZ_SWDB01000004.1"/>
</dbReference>
<dbReference type="AlphaFoldDB" id="A0A4U1B8R4"/>
<gene>
    <name evidence="2" type="ORF">E8M12_02145</name>
</gene>
<comment type="similarity">
    <text evidence="1">Belongs to the UPF0231 family.</text>
</comment>
<proteinExistence type="inferred from homology"/>
<keyword evidence="3" id="KW-1185">Reference proteome</keyword>
<dbReference type="EMBL" id="SWDB01000004">
    <property type="protein sequence ID" value="TKB47080.1"/>
    <property type="molecule type" value="Genomic_DNA"/>
</dbReference>
<evidence type="ECO:0000313" key="2">
    <source>
        <dbReference type="EMBL" id="TKB47080.1"/>
    </source>
</evidence>
<evidence type="ECO:0000256" key="1">
    <source>
        <dbReference type="ARBA" id="ARBA00005367"/>
    </source>
</evidence>
<comment type="caution">
    <text evidence="2">The sequence shown here is derived from an EMBL/GenBank/DDBJ whole genome shotgun (WGS) entry which is preliminary data.</text>
</comment>
<sequence length="131" mass="15460">MEYEFYRDFIDQSPKASFSYGHEVVGFWLEQEIADDEIKLSVLSEQMQQIINNGFGQLQYPGKEFSLEADCDDVVVTANTQLQQYPKHQGDWHQDDDGYRPELEEDQSFMVAQCGSEDFLLMLQRWQEFLR</sequence>
<dbReference type="InterPro" id="IPR008249">
    <property type="entry name" value="UPF0231"/>
</dbReference>
<organism evidence="2 3">
    <name type="scientific">Thalassotalea mangrovi</name>
    <dbReference type="NCBI Taxonomy" id="2572245"/>
    <lineage>
        <taxon>Bacteria</taxon>
        <taxon>Pseudomonadati</taxon>
        <taxon>Pseudomonadota</taxon>
        <taxon>Gammaproteobacteria</taxon>
        <taxon>Alteromonadales</taxon>
        <taxon>Colwelliaceae</taxon>
        <taxon>Thalassotalea</taxon>
    </lineage>
</organism>